<evidence type="ECO:0000313" key="2">
    <source>
        <dbReference type="Proteomes" id="UP000326354"/>
    </source>
</evidence>
<protein>
    <submittedName>
        <fullName evidence="1">Non-ribosomal peptide synthase</fullName>
    </submittedName>
</protein>
<reference evidence="1 2" key="1">
    <citation type="submission" date="2019-08" db="EMBL/GenBank/DDBJ databases">
        <title>Complete genome sequence of Candidatus Uab amorphum.</title>
        <authorList>
            <person name="Shiratori T."/>
            <person name="Suzuki S."/>
            <person name="Kakizawa Y."/>
            <person name="Ishida K."/>
        </authorList>
    </citation>
    <scope>NUCLEOTIDE SEQUENCE [LARGE SCALE GENOMIC DNA]</scope>
    <source>
        <strain evidence="1 2">SRT547</strain>
    </source>
</reference>
<dbReference type="PANTHER" id="PTHR20883">
    <property type="entry name" value="PHYTANOYL-COA DIOXYGENASE DOMAIN CONTAINING 1"/>
    <property type="match status" value="1"/>
</dbReference>
<dbReference type="GO" id="GO:0016706">
    <property type="term" value="F:2-oxoglutarate-dependent dioxygenase activity"/>
    <property type="evidence" value="ECO:0007669"/>
    <property type="project" value="UniProtKB-ARBA"/>
</dbReference>
<organism evidence="1 2">
    <name type="scientific">Uabimicrobium amorphum</name>
    <dbReference type="NCBI Taxonomy" id="2596890"/>
    <lineage>
        <taxon>Bacteria</taxon>
        <taxon>Pseudomonadati</taxon>
        <taxon>Planctomycetota</taxon>
        <taxon>Candidatus Uabimicrobiia</taxon>
        <taxon>Candidatus Uabimicrobiales</taxon>
        <taxon>Candidatus Uabimicrobiaceae</taxon>
        <taxon>Candidatus Uabimicrobium</taxon>
    </lineage>
</organism>
<dbReference type="Gene3D" id="2.60.120.620">
    <property type="entry name" value="q2cbj1_9rhob like domain"/>
    <property type="match status" value="1"/>
</dbReference>
<dbReference type="SUPFAM" id="SSF51197">
    <property type="entry name" value="Clavaminate synthase-like"/>
    <property type="match status" value="1"/>
</dbReference>
<proteinExistence type="predicted"/>
<dbReference type="GO" id="GO:0005506">
    <property type="term" value="F:iron ion binding"/>
    <property type="evidence" value="ECO:0007669"/>
    <property type="project" value="UniProtKB-ARBA"/>
</dbReference>
<dbReference type="Proteomes" id="UP000326354">
    <property type="component" value="Chromosome"/>
</dbReference>
<dbReference type="RefSeq" id="WP_173013041.1">
    <property type="nucleotide sequence ID" value="NZ_AP019860.1"/>
</dbReference>
<dbReference type="KEGG" id="uam:UABAM_00004"/>
<name>A0A5S9F0J1_UABAM</name>
<dbReference type="PANTHER" id="PTHR20883:SF46">
    <property type="entry name" value="PHYTANOYL-COA HYDROXYLASE"/>
    <property type="match status" value="1"/>
</dbReference>
<gene>
    <name evidence="1" type="ORF">UABAM_00004</name>
</gene>
<dbReference type="InterPro" id="IPR008775">
    <property type="entry name" value="Phytyl_CoA_dOase-like"/>
</dbReference>
<dbReference type="AlphaFoldDB" id="A0A5S9F0J1"/>
<accession>A0A5S9F0J1</accession>
<dbReference type="Pfam" id="PF05721">
    <property type="entry name" value="PhyH"/>
    <property type="match status" value="1"/>
</dbReference>
<dbReference type="EMBL" id="AP019860">
    <property type="protein sequence ID" value="BBM81665.1"/>
    <property type="molecule type" value="Genomic_DNA"/>
</dbReference>
<sequence>MSLSNTELDFFDENGYVGPFTLFSEKDAFKYIKVINSEKFTKKYPYLDIDSPYKEPRLRCFNTHLYDPSIYDLASSPIILDKIEQLMGPNFLLWRTIFIIKPPNSGSVAWHKDIYGENDNMGNFSCWVALNDATEENGCLEFVKGSHKETITQKEMYRDEEYLKKTVLSPYLLPPPGMDARRIVKQPLKTGEFVIFDQRTLHGSAANISSGDRKGLVIRYVPIDLAKELKSPCMLMRGSSGKQRFLSPPSKNWLLKTMRKYRCRRMPR</sequence>
<keyword evidence="2" id="KW-1185">Reference proteome</keyword>
<evidence type="ECO:0000313" key="1">
    <source>
        <dbReference type="EMBL" id="BBM81665.1"/>
    </source>
</evidence>